<dbReference type="EMBL" id="JAVREH010000011">
    <property type="protein sequence ID" value="MDT0261927.1"/>
    <property type="molecule type" value="Genomic_DNA"/>
</dbReference>
<dbReference type="InterPro" id="IPR003142">
    <property type="entry name" value="BPL_C"/>
</dbReference>
<dbReference type="InterPro" id="IPR004408">
    <property type="entry name" value="Biotin_CoA_COase_ligase"/>
</dbReference>
<dbReference type="EC" id="6.3.4.15" evidence="3"/>
<dbReference type="Pfam" id="PF02237">
    <property type="entry name" value="BPL_C"/>
    <property type="match status" value="1"/>
</dbReference>
<evidence type="ECO:0000313" key="6">
    <source>
        <dbReference type="Proteomes" id="UP001183176"/>
    </source>
</evidence>
<evidence type="ECO:0000256" key="3">
    <source>
        <dbReference type="ARBA" id="ARBA00024227"/>
    </source>
</evidence>
<dbReference type="PANTHER" id="PTHR12835">
    <property type="entry name" value="BIOTIN PROTEIN LIGASE"/>
    <property type="match status" value="1"/>
</dbReference>
<dbReference type="Gene3D" id="2.30.30.100">
    <property type="match status" value="1"/>
</dbReference>
<dbReference type="InterPro" id="IPR004143">
    <property type="entry name" value="BPL_LPL_catalytic"/>
</dbReference>
<dbReference type="CDD" id="cd16442">
    <property type="entry name" value="BPL"/>
    <property type="match status" value="1"/>
</dbReference>
<protein>
    <recommendedName>
        <fullName evidence="3">biotin--[biotin carboxyl-carrier protein] ligase</fullName>
        <ecNumber evidence="3">6.3.4.15</ecNumber>
    </recommendedName>
</protein>
<gene>
    <name evidence="5" type="ORF">RM423_11015</name>
</gene>
<name>A0ABU2JAB2_9ACTN</name>
<evidence type="ECO:0000256" key="2">
    <source>
        <dbReference type="ARBA" id="ARBA00023267"/>
    </source>
</evidence>
<dbReference type="Proteomes" id="UP001183176">
    <property type="component" value="Unassembled WGS sequence"/>
</dbReference>
<organism evidence="5 6">
    <name type="scientific">Jatrophihabitans lederbergiae</name>
    <dbReference type="NCBI Taxonomy" id="3075547"/>
    <lineage>
        <taxon>Bacteria</taxon>
        <taxon>Bacillati</taxon>
        <taxon>Actinomycetota</taxon>
        <taxon>Actinomycetes</taxon>
        <taxon>Jatrophihabitantales</taxon>
        <taxon>Jatrophihabitantaceae</taxon>
        <taxon>Jatrophihabitans</taxon>
    </lineage>
</organism>
<dbReference type="NCBIfam" id="TIGR00121">
    <property type="entry name" value="birA_ligase"/>
    <property type="match status" value="1"/>
</dbReference>
<evidence type="ECO:0000313" key="5">
    <source>
        <dbReference type="EMBL" id="MDT0261927.1"/>
    </source>
</evidence>
<dbReference type="PANTHER" id="PTHR12835:SF5">
    <property type="entry name" value="BIOTIN--PROTEIN LIGASE"/>
    <property type="match status" value="1"/>
</dbReference>
<dbReference type="PROSITE" id="PS51733">
    <property type="entry name" value="BPL_LPL_CATALYTIC"/>
    <property type="match status" value="1"/>
</dbReference>
<dbReference type="Gene3D" id="3.30.930.10">
    <property type="entry name" value="Bira Bifunctional Protein, Domain 2"/>
    <property type="match status" value="1"/>
</dbReference>
<dbReference type="GO" id="GO:0004077">
    <property type="term" value="F:biotin--[biotin carboxyl-carrier protein] ligase activity"/>
    <property type="evidence" value="ECO:0007669"/>
    <property type="project" value="UniProtKB-EC"/>
</dbReference>
<reference evidence="6" key="1">
    <citation type="submission" date="2023-07" db="EMBL/GenBank/DDBJ databases">
        <title>30 novel species of actinomycetes from the DSMZ collection.</title>
        <authorList>
            <person name="Nouioui I."/>
        </authorList>
    </citation>
    <scope>NUCLEOTIDE SEQUENCE [LARGE SCALE GENOMIC DNA]</scope>
    <source>
        <strain evidence="6">DSM 44399</strain>
    </source>
</reference>
<keyword evidence="6" id="KW-1185">Reference proteome</keyword>
<evidence type="ECO:0000256" key="1">
    <source>
        <dbReference type="ARBA" id="ARBA00022598"/>
    </source>
</evidence>
<keyword evidence="1 5" id="KW-0436">Ligase</keyword>
<proteinExistence type="predicted"/>
<sequence>MTDVESIEPGREPLNPAELADTTSGWRVEVVAETGSTNADLLARAETSETGVVRVAELQTGGRGRLERSWISPPGAGLTFSLLVRPDTDVRGWGWLPLLTGLALAQAIGPQARLKWPNDLLLGPEGGKAAGILVQSSGSAVVIGVGLNVTTTAAELPVPTATSLALQGIDERDRAVILRAFLAEFDARYAAWLAESGDAGRSGLAAAYRQACATLGSEVSVQLPASTLRGLAVDIDPAGRLLVRPEGRPGAIALAAGDVTHLRDAAR</sequence>
<dbReference type="InterPro" id="IPR045864">
    <property type="entry name" value="aa-tRNA-synth_II/BPL/LPL"/>
</dbReference>
<dbReference type="RefSeq" id="WP_311423079.1">
    <property type="nucleotide sequence ID" value="NZ_JAVREH010000011.1"/>
</dbReference>
<accession>A0ABU2JAB2</accession>
<keyword evidence="2" id="KW-0092">Biotin</keyword>
<comment type="caution">
    <text evidence="5">The sequence shown here is derived from an EMBL/GenBank/DDBJ whole genome shotgun (WGS) entry which is preliminary data.</text>
</comment>
<feature type="domain" description="BPL/LPL catalytic" evidence="4">
    <location>
        <begin position="13"/>
        <end position="193"/>
    </location>
</feature>
<dbReference type="SUPFAM" id="SSF55681">
    <property type="entry name" value="Class II aaRS and biotin synthetases"/>
    <property type="match status" value="1"/>
</dbReference>
<evidence type="ECO:0000259" key="4">
    <source>
        <dbReference type="PROSITE" id="PS51733"/>
    </source>
</evidence>
<dbReference type="Pfam" id="PF03099">
    <property type="entry name" value="BPL_LplA_LipB"/>
    <property type="match status" value="1"/>
</dbReference>